<evidence type="ECO:0000313" key="1">
    <source>
        <dbReference type="EMBL" id="NQE35567.1"/>
    </source>
</evidence>
<evidence type="ECO:0000313" key="2">
    <source>
        <dbReference type="Proteomes" id="UP000702425"/>
    </source>
</evidence>
<keyword evidence="2" id="KW-1185">Reference proteome</keyword>
<name>A0ABX2D0R7_9CYAN</name>
<dbReference type="EMBL" id="SRRZ01000058">
    <property type="protein sequence ID" value="NQE35567.1"/>
    <property type="molecule type" value="Genomic_DNA"/>
</dbReference>
<gene>
    <name evidence="1" type="ORF">E5S67_03302</name>
</gene>
<organism evidence="1 2">
    <name type="scientific">Microcoleus asticus IPMA8</name>
    <dbReference type="NCBI Taxonomy" id="2563858"/>
    <lineage>
        <taxon>Bacteria</taxon>
        <taxon>Bacillati</taxon>
        <taxon>Cyanobacteriota</taxon>
        <taxon>Cyanophyceae</taxon>
        <taxon>Oscillatoriophycideae</taxon>
        <taxon>Oscillatoriales</taxon>
        <taxon>Microcoleaceae</taxon>
        <taxon>Microcoleus</taxon>
        <taxon>Microcoleus asticus</taxon>
    </lineage>
</organism>
<reference evidence="1 2" key="1">
    <citation type="journal article" date="2020" name="Sci. Rep.">
        <title>A novel cyanobacterial geosmin producer, revising GeoA distribution and dispersion patterns in Bacteria.</title>
        <authorList>
            <person name="Churro C."/>
            <person name="Semedo-Aguiar A.P."/>
            <person name="Silva A.D."/>
            <person name="Pereira-Leal J.B."/>
            <person name="Leite R.B."/>
        </authorList>
    </citation>
    <scope>NUCLEOTIDE SEQUENCE [LARGE SCALE GENOMIC DNA]</scope>
    <source>
        <strain evidence="1 2">IPMA8</strain>
    </source>
</reference>
<accession>A0ABX2D0R7</accession>
<comment type="caution">
    <text evidence="1">The sequence shown here is derived from an EMBL/GenBank/DDBJ whole genome shotgun (WGS) entry which is preliminary data.</text>
</comment>
<sequence length="61" mass="6773">MFFPFNAQIALNRSRSVREGNVTFKVGTGSVVFRSVTGISNAITLYIPDYPLKLVFCLMGQ</sequence>
<dbReference type="Proteomes" id="UP000702425">
    <property type="component" value="Unassembled WGS sequence"/>
</dbReference>
<protein>
    <submittedName>
        <fullName evidence="1">Uncharacterized protein</fullName>
    </submittedName>
</protein>
<proteinExistence type="predicted"/>